<dbReference type="KEGG" id="mic:Mic7113_2199"/>
<reference evidence="1 2" key="1">
    <citation type="submission" date="2012-06" db="EMBL/GenBank/DDBJ databases">
        <title>Finished chromosome of genome of Microcoleus sp. PCC 7113.</title>
        <authorList>
            <consortium name="US DOE Joint Genome Institute"/>
            <person name="Gugger M."/>
            <person name="Coursin T."/>
            <person name="Rippka R."/>
            <person name="Tandeau De Marsac N."/>
            <person name="Huntemann M."/>
            <person name="Wei C.-L."/>
            <person name="Han J."/>
            <person name="Detter J.C."/>
            <person name="Han C."/>
            <person name="Tapia R."/>
            <person name="Chen A."/>
            <person name="Kyrpides N."/>
            <person name="Mavromatis K."/>
            <person name="Markowitz V."/>
            <person name="Szeto E."/>
            <person name="Ivanova N."/>
            <person name="Pagani I."/>
            <person name="Pati A."/>
            <person name="Goodwin L."/>
            <person name="Nordberg H.P."/>
            <person name="Cantor M.N."/>
            <person name="Hua S.X."/>
            <person name="Woyke T."/>
            <person name="Kerfeld C.A."/>
        </authorList>
    </citation>
    <scope>NUCLEOTIDE SEQUENCE [LARGE SCALE GENOMIC DNA]</scope>
    <source>
        <strain evidence="1 2">PCC 7113</strain>
    </source>
</reference>
<sequence>MKLLIHNKRLTIYTSQSLEVKLRDDVGVLTLRVMDSGETRDQELRCILYPIFCILAGAIANCVPKPFFIHPNSNIYHPQSTQARCLLRL</sequence>
<dbReference type="HOGENOM" id="CLU_2451302_0_0_3"/>
<proteinExistence type="predicted"/>
<dbReference type="EMBL" id="CP003630">
    <property type="protein sequence ID" value="AFZ18013.1"/>
    <property type="molecule type" value="Genomic_DNA"/>
</dbReference>
<evidence type="ECO:0000313" key="1">
    <source>
        <dbReference type="EMBL" id="AFZ18013.1"/>
    </source>
</evidence>
<dbReference type="AlphaFoldDB" id="K9WCP8"/>
<gene>
    <name evidence="1" type="ORF">Mic7113_2199</name>
</gene>
<organism evidence="1 2">
    <name type="scientific">Allocoleopsis franciscana PCC 7113</name>
    <dbReference type="NCBI Taxonomy" id="1173027"/>
    <lineage>
        <taxon>Bacteria</taxon>
        <taxon>Bacillati</taxon>
        <taxon>Cyanobacteriota</taxon>
        <taxon>Cyanophyceae</taxon>
        <taxon>Coleofasciculales</taxon>
        <taxon>Coleofasciculaceae</taxon>
        <taxon>Allocoleopsis</taxon>
        <taxon>Allocoleopsis franciscana</taxon>
    </lineage>
</organism>
<protein>
    <submittedName>
        <fullName evidence="1">Uncharacterized protein</fullName>
    </submittedName>
</protein>
<dbReference type="STRING" id="1173027.Mic7113_2199"/>
<dbReference type="Proteomes" id="UP000010471">
    <property type="component" value="Chromosome"/>
</dbReference>
<keyword evidence="2" id="KW-1185">Reference proteome</keyword>
<name>K9WCP8_9CYAN</name>
<evidence type="ECO:0000313" key="2">
    <source>
        <dbReference type="Proteomes" id="UP000010471"/>
    </source>
</evidence>
<accession>K9WCP8</accession>
<dbReference type="RefSeq" id="WP_015182165.1">
    <property type="nucleotide sequence ID" value="NC_019738.1"/>
</dbReference>